<proteinExistence type="predicted"/>
<feature type="region of interest" description="Disordered" evidence="1">
    <location>
        <begin position="1"/>
        <end position="27"/>
    </location>
</feature>
<sequence>LKARAHPLFDYSSPTDPTRESEVELPKSERAARVANVLKMGIDVDESLNNHPPPRSLEHNMRNVCLLPSLSFFVAP</sequence>
<evidence type="ECO:0000256" key="1">
    <source>
        <dbReference type="SAM" id="MobiDB-lite"/>
    </source>
</evidence>
<dbReference type="AlphaFoldDB" id="A0A1E5VMG0"/>
<reference evidence="2 3" key="1">
    <citation type="submission" date="2016-09" db="EMBL/GenBank/DDBJ databases">
        <title>The draft genome of Dichanthelium oligosanthes: A C3 panicoid grass species.</title>
        <authorList>
            <person name="Studer A.J."/>
            <person name="Schnable J.C."/>
            <person name="Brutnell T.P."/>
        </authorList>
    </citation>
    <scope>NUCLEOTIDE SEQUENCE [LARGE SCALE GENOMIC DNA]</scope>
    <source>
        <strain evidence="3">cv. Kellogg 1175</strain>
        <tissue evidence="2">Leaf</tissue>
    </source>
</reference>
<name>A0A1E5VMG0_9POAL</name>
<protein>
    <submittedName>
        <fullName evidence="2">Uncharacterized protein</fullName>
    </submittedName>
</protein>
<evidence type="ECO:0000313" key="2">
    <source>
        <dbReference type="EMBL" id="OEL26262.1"/>
    </source>
</evidence>
<organism evidence="2 3">
    <name type="scientific">Dichanthelium oligosanthes</name>
    <dbReference type="NCBI Taxonomy" id="888268"/>
    <lineage>
        <taxon>Eukaryota</taxon>
        <taxon>Viridiplantae</taxon>
        <taxon>Streptophyta</taxon>
        <taxon>Embryophyta</taxon>
        <taxon>Tracheophyta</taxon>
        <taxon>Spermatophyta</taxon>
        <taxon>Magnoliopsida</taxon>
        <taxon>Liliopsida</taxon>
        <taxon>Poales</taxon>
        <taxon>Poaceae</taxon>
        <taxon>PACMAD clade</taxon>
        <taxon>Panicoideae</taxon>
        <taxon>Panicodae</taxon>
        <taxon>Paniceae</taxon>
        <taxon>Dichantheliinae</taxon>
        <taxon>Dichanthelium</taxon>
    </lineage>
</organism>
<feature type="compositionally biased region" description="Basic and acidic residues" evidence="1">
    <location>
        <begin position="17"/>
        <end position="27"/>
    </location>
</feature>
<gene>
    <name evidence="2" type="ORF">BAE44_0012719</name>
</gene>
<keyword evidence="3" id="KW-1185">Reference proteome</keyword>
<dbReference type="EMBL" id="LWDX02035058">
    <property type="protein sequence ID" value="OEL26262.1"/>
    <property type="molecule type" value="Genomic_DNA"/>
</dbReference>
<evidence type="ECO:0000313" key="3">
    <source>
        <dbReference type="Proteomes" id="UP000095767"/>
    </source>
</evidence>
<accession>A0A1E5VMG0</accession>
<comment type="caution">
    <text evidence="2">The sequence shown here is derived from an EMBL/GenBank/DDBJ whole genome shotgun (WGS) entry which is preliminary data.</text>
</comment>
<dbReference type="Proteomes" id="UP000095767">
    <property type="component" value="Unassembled WGS sequence"/>
</dbReference>
<feature type="non-terminal residue" evidence="2">
    <location>
        <position position="1"/>
    </location>
</feature>